<name>A0A9X3UTQ7_PASMD</name>
<protein>
    <submittedName>
        <fullName evidence="1">Uncharacterized protein</fullName>
    </submittedName>
</protein>
<dbReference type="EMBL" id="JANJHC010000013">
    <property type="protein sequence ID" value="MDA5623319.1"/>
    <property type="molecule type" value="Genomic_DNA"/>
</dbReference>
<evidence type="ECO:0000313" key="2">
    <source>
        <dbReference type="Proteomes" id="UP001145481"/>
    </source>
</evidence>
<sequence length="69" mass="8146">MQTATIKVNLKKANELMFYFKDTHDLYLMLAKRATTITERIQQAKKASECRQYYKKVSDFTRAGTKKIH</sequence>
<proteinExistence type="predicted"/>
<dbReference type="RefSeq" id="WP_016533533.1">
    <property type="nucleotide sequence ID" value="NZ_CP112893.1"/>
</dbReference>
<reference evidence="1" key="1">
    <citation type="submission" date="2022-07" db="EMBL/GenBank/DDBJ databases">
        <title>Genome-based characterization of novel serogroup A variants of Pasteurella multocida.</title>
        <authorList>
            <person name="Prajapati A."/>
            <person name="Yogisharadhya R."/>
            <person name="Mohanty N."/>
            <person name="Chanda M."/>
            <person name="Mendem S.K."/>
            <person name="Siddaramappa S."/>
            <person name="Shivachandra S.B."/>
        </authorList>
    </citation>
    <scope>NUCLEOTIDE SEQUENCE</scope>
    <source>
        <strain evidence="1">NIVEDIPm19</strain>
    </source>
</reference>
<gene>
    <name evidence="1" type="ORF">NM948_07120</name>
</gene>
<accession>A0A9X3UTQ7</accession>
<dbReference type="Proteomes" id="UP001145481">
    <property type="component" value="Unassembled WGS sequence"/>
</dbReference>
<dbReference type="AlphaFoldDB" id="A0A9X3UTQ7"/>
<organism evidence="1 2">
    <name type="scientific">Pasteurella multocida</name>
    <dbReference type="NCBI Taxonomy" id="747"/>
    <lineage>
        <taxon>Bacteria</taxon>
        <taxon>Pseudomonadati</taxon>
        <taxon>Pseudomonadota</taxon>
        <taxon>Gammaproteobacteria</taxon>
        <taxon>Pasteurellales</taxon>
        <taxon>Pasteurellaceae</taxon>
        <taxon>Pasteurella</taxon>
    </lineage>
</organism>
<comment type="caution">
    <text evidence="1">The sequence shown here is derived from an EMBL/GenBank/DDBJ whole genome shotgun (WGS) entry which is preliminary data.</text>
</comment>
<evidence type="ECO:0000313" key="1">
    <source>
        <dbReference type="EMBL" id="MDA5623319.1"/>
    </source>
</evidence>